<dbReference type="STRING" id="9402.L5KNF5"/>
<dbReference type="PANTHER" id="PTHR47219:SF4">
    <property type="entry name" value="TBC1 DOMAIN FAMILY MEMBER 10A"/>
    <property type="match status" value="1"/>
</dbReference>
<dbReference type="InParanoid" id="L5KNF5"/>
<dbReference type="FunCoup" id="L5KNF5">
    <property type="interactions" value="338"/>
</dbReference>
<dbReference type="Pfam" id="PF00566">
    <property type="entry name" value="RabGAP-TBC"/>
    <property type="match status" value="1"/>
</dbReference>
<dbReference type="FunFam" id="1.10.8.270:FF:000007">
    <property type="entry name" value="TBC1 domain family member 10A"/>
    <property type="match status" value="1"/>
</dbReference>
<gene>
    <name evidence="4" type="ORF">PAL_GLEAN10011299</name>
</gene>
<dbReference type="EMBL" id="KB030625">
    <property type="protein sequence ID" value="ELK13274.1"/>
    <property type="molecule type" value="Genomic_DNA"/>
</dbReference>
<dbReference type="GO" id="GO:0005886">
    <property type="term" value="C:plasma membrane"/>
    <property type="evidence" value="ECO:0007669"/>
    <property type="project" value="UniProtKB-ARBA"/>
</dbReference>
<dbReference type="Gene3D" id="1.10.8.270">
    <property type="entry name" value="putative rabgap domain of human tbc1 domain family member 14 like domains"/>
    <property type="match status" value="1"/>
</dbReference>
<accession>L5KNF5</accession>
<keyword evidence="5" id="KW-1185">Reference proteome</keyword>
<evidence type="ECO:0000256" key="2">
    <source>
        <dbReference type="SAM" id="MobiDB-lite"/>
    </source>
</evidence>
<evidence type="ECO:0000313" key="4">
    <source>
        <dbReference type="EMBL" id="ELK13274.1"/>
    </source>
</evidence>
<feature type="region of interest" description="Disordered" evidence="2">
    <location>
        <begin position="415"/>
        <end position="477"/>
    </location>
</feature>
<organism evidence="4 5">
    <name type="scientific">Pteropus alecto</name>
    <name type="common">Black flying fox</name>
    <dbReference type="NCBI Taxonomy" id="9402"/>
    <lineage>
        <taxon>Eukaryota</taxon>
        <taxon>Metazoa</taxon>
        <taxon>Chordata</taxon>
        <taxon>Craniata</taxon>
        <taxon>Vertebrata</taxon>
        <taxon>Euteleostomi</taxon>
        <taxon>Mammalia</taxon>
        <taxon>Eutheria</taxon>
        <taxon>Laurasiatheria</taxon>
        <taxon>Chiroptera</taxon>
        <taxon>Yinpterochiroptera</taxon>
        <taxon>Pteropodoidea</taxon>
        <taxon>Pteropodidae</taxon>
        <taxon>Pteropodinae</taxon>
        <taxon>Pteropus</taxon>
    </lineage>
</organism>
<sequence>MAQALGEDLVQTCELQDDSSSLGSDSELSGPCPYRQADRYGFIGGSSAEPGRGHPPADLIRQREMKWVEMTSHWEKTMSRRYKKVKMQCRKGIPSALRARCWPLLCGAHVCQKNSPGTYQELAEAPGEPQWMETIGRDLHRQFPLHEMFVSPQGHGQQGLLQVLKAYTLYRPEQGYCQAQGPVAAVLLMHLPPEEAFWCLVQICELYLPGYYGPHMLDAEVFMALLRRLLPRVHKHLQQVGVGPLLYLPEWFLCLFARSLPFPTVLRVWDAFLSEGVKVLFRVGLTLVRLALGTTEQRLACPGLLETLGALRAIPPTQLQEEIFMSQPSVTSWGCVLPALWGPHGFLPSPSPGELSTNRSPQVHSVALSEQDLQREIKAQLARLSESKSGPLPQPKARLAGAQAIFEAQQLAGVRGGTRPEVPRIVVQPPEEPRPPRRKPQTRGKTFHGLLTRSRGPPIEGPTRSHRSSTSFLDTRF</sequence>
<feature type="compositionally biased region" description="Basic residues" evidence="2">
    <location>
        <begin position="436"/>
        <end position="446"/>
    </location>
</feature>
<dbReference type="SUPFAM" id="SSF47923">
    <property type="entry name" value="Ypt/Rab-GAP domain of gyp1p"/>
    <property type="match status" value="2"/>
</dbReference>
<dbReference type="Gene3D" id="1.10.10.750">
    <property type="entry name" value="Ypt/Rab-GAP domain of gyp1p, domain 1"/>
    <property type="match status" value="1"/>
</dbReference>
<evidence type="ECO:0000313" key="5">
    <source>
        <dbReference type="Proteomes" id="UP000010552"/>
    </source>
</evidence>
<feature type="domain" description="Rab-GAP TBC" evidence="3">
    <location>
        <begin position="92"/>
        <end position="276"/>
    </location>
</feature>
<protein>
    <submittedName>
        <fullName evidence="4">Carabin</fullName>
    </submittedName>
</protein>
<dbReference type="InterPro" id="IPR050302">
    <property type="entry name" value="Rab_GAP_TBC_domain"/>
</dbReference>
<keyword evidence="1" id="KW-0343">GTPase activation</keyword>
<dbReference type="Proteomes" id="UP000010552">
    <property type="component" value="Unassembled WGS sequence"/>
</dbReference>
<evidence type="ECO:0000259" key="3">
    <source>
        <dbReference type="PROSITE" id="PS50086"/>
    </source>
</evidence>
<dbReference type="FunFam" id="1.10.10.750:FF:000001">
    <property type="entry name" value="TBC1 domain family member 10A"/>
    <property type="match status" value="1"/>
</dbReference>
<dbReference type="PROSITE" id="PS50086">
    <property type="entry name" value="TBC_RABGAP"/>
    <property type="match status" value="1"/>
</dbReference>
<name>L5KNF5_PTEAL</name>
<dbReference type="GO" id="GO:0005096">
    <property type="term" value="F:GTPase activator activity"/>
    <property type="evidence" value="ECO:0007669"/>
    <property type="project" value="UniProtKB-KW"/>
</dbReference>
<dbReference type="SMART" id="SM00164">
    <property type="entry name" value="TBC"/>
    <property type="match status" value="1"/>
</dbReference>
<dbReference type="InterPro" id="IPR035969">
    <property type="entry name" value="Rab-GAP_TBC_sf"/>
</dbReference>
<dbReference type="FunFam" id="1.10.472.80:FF:000008">
    <property type="entry name" value="TBC1 domain family member 10A"/>
    <property type="match status" value="1"/>
</dbReference>
<evidence type="ECO:0000256" key="1">
    <source>
        <dbReference type="ARBA" id="ARBA00022468"/>
    </source>
</evidence>
<dbReference type="InterPro" id="IPR000195">
    <property type="entry name" value="Rab-GAP-TBC_dom"/>
</dbReference>
<dbReference type="Gene3D" id="1.10.472.80">
    <property type="entry name" value="Ypt/Rab-GAP domain of gyp1p, domain 3"/>
    <property type="match status" value="1"/>
</dbReference>
<feature type="compositionally biased region" description="Low complexity" evidence="2">
    <location>
        <begin position="419"/>
        <end position="429"/>
    </location>
</feature>
<dbReference type="AlphaFoldDB" id="L5KNF5"/>
<dbReference type="GO" id="GO:0031267">
    <property type="term" value="F:small GTPase binding"/>
    <property type="evidence" value="ECO:0007669"/>
    <property type="project" value="TreeGrafter"/>
</dbReference>
<reference evidence="5" key="1">
    <citation type="journal article" date="2013" name="Science">
        <title>Comparative analysis of bat genomes provides insight into the evolution of flight and immunity.</title>
        <authorList>
            <person name="Zhang G."/>
            <person name="Cowled C."/>
            <person name="Shi Z."/>
            <person name="Huang Z."/>
            <person name="Bishop-Lilly K.A."/>
            <person name="Fang X."/>
            <person name="Wynne J.W."/>
            <person name="Xiong Z."/>
            <person name="Baker M.L."/>
            <person name="Zhao W."/>
            <person name="Tachedjian M."/>
            <person name="Zhu Y."/>
            <person name="Zhou P."/>
            <person name="Jiang X."/>
            <person name="Ng J."/>
            <person name="Yang L."/>
            <person name="Wu L."/>
            <person name="Xiao J."/>
            <person name="Feng Y."/>
            <person name="Chen Y."/>
            <person name="Sun X."/>
            <person name="Zhang Y."/>
            <person name="Marsh G.A."/>
            <person name="Crameri G."/>
            <person name="Broder C.C."/>
            <person name="Frey K.G."/>
            <person name="Wang L.F."/>
            <person name="Wang J."/>
        </authorList>
    </citation>
    <scope>NUCLEOTIDE SEQUENCE [LARGE SCALE GENOMIC DNA]</scope>
</reference>
<dbReference type="PANTHER" id="PTHR47219">
    <property type="entry name" value="RAB GTPASE-ACTIVATING PROTEIN 1-LIKE"/>
    <property type="match status" value="1"/>
</dbReference>
<proteinExistence type="predicted"/>
<feature type="compositionally biased region" description="Polar residues" evidence="2">
    <location>
        <begin position="468"/>
        <end position="477"/>
    </location>
</feature>